<name>A0A7J7NZ49_9MAGN</name>
<evidence type="ECO:0000313" key="3">
    <source>
        <dbReference type="Proteomes" id="UP000541444"/>
    </source>
</evidence>
<dbReference type="GO" id="GO:0031146">
    <property type="term" value="P:SCF-dependent proteasomal ubiquitin-dependent protein catabolic process"/>
    <property type="evidence" value="ECO:0007669"/>
    <property type="project" value="TreeGrafter"/>
</dbReference>
<dbReference type="InterPro" id="IPR001810">
    <property type="entry name" value="F-box_dom"/>
</dbReference>
<evidence type="ECO:0000259" key="1">
    <source>
        <dbReference type="Pfam" id="PF00646"/>
    </source>
</evidence>
<dbReference type="PANTHER" id="PTHR13318:SF77">
    <property type="entry name" value="F-BOX DOMAIN-CONTAINING PROTEIN"/>
    <property type="match status" value="1"/>
</dbReference>
<dbReference type="SUPFAM" id="SSF81383">
    <property type="entry name" value="F-box domain"/>
    <property type="match status" value="1"/>
</dbReference>
<evidence type="ECO:0000313" key="2">
    <source>
        <dbReference type="EMBL" id="KAF6172466.1"/>
    </source>
</evidence>
<dbReference type="InterPro" id="IPR036047">
    <property type="entry name" value="F-box-like_dom_sf"/>
</dbReference>
<dbReference type="OrthoDB" id="550575at2759"/>
<dbReference type="Pfam" id="PF00646">
    <property type="entry name" value="F-box"/>
    <property type="match status" value="1"/>
</dbReference>
<comment type="caution">
    <text evidence="2">The sequence shown here is derived from an EMBL/GenBank/DDBJ whole genome shotgun (WGS) entry which is preliminary data.</text>
</comment>
<feature type="non-terminal residue" evidence="2">
    <location>
        <position position="1"/>
    </location>
</feature>
<dbReference type="Gene3D" id="3.80.10.10">
    <property type="entry name" value="Ribonuclease Inhibitor"/>
    <property type="match status" value="1"/>
</dbReference>
<reference evidence="2 3" key="1">
    <citation type="journal article" date="2020" name="IScience">
        <title>Genome Sequencing of the Endangered Kingdonia uniflora (Circaeasteraceae, Ranunculales) Reveals Potential Mechanisms of Evolutionary Specialization.</title>
        <authorList>
            <person name="Sun Y."/>
            <person name="Deng T."/>
            <person name="Zhang A."/>
            <person name="Moore M.J."/>
            <person name="Landis J.B."/>
            <person name="Lin N."/>
            <person name="Zhang H."/>
            <person name="Zhang X."/>
            <person name="Huang J."/>
            <person name="Zhang X."/>
            <person name="Sun H."/>
            <person name="Wang H."/>
        </authorList>
    </citation>
    <scope>NUCLEOTIDE SEQUENCE [LARGE SCALE GENOMIC DNA]</scope>
    <source>
        <strain evidence="2">TB1705</strain>
        <tissue evidence="2">Leaf</tissue>
    </source>
</reference>
<dbReference type="EMBL" id="JACGCM010000427">
    <property type="protein sequence ID" value="KAF6172466.1"/>
    <property type="molecule type" value="Genomic_DNA"/>
</dbReference>
<dbReference type="InterPro" id="IPR032675">
    <property type="entry name" value="LRR_dom_sf"/>
</dbReference>
<protein>
    <recommendedName>
        <fullName evidence="1">F-box domain-containing protein</fullName>
    </recommendedName>
</protein>
<accession>A0A7J7NZ49</accession>
<gene>
    <name evidence="2" type="ORF">GIB67_006979</name>
</gene>
<keyword evidence="3" id="KW-1185">Reference proteome</keyword>
<organism evidence="2 3">
    <name type="scientific">Kingdonia uniflora</name>
    <dbReference type="NCBI Taxonomy" id="39325"/>
    <lineage>
        <taxon>Eukaryota</taxon>
        <taxon>Viridiplantae</taxon>
        <taxon>Streptophyta</taxon>
        <taxon>Embryophyta</taxon>
        <taxon>Tracheophyta</taxon>
        <taxon>Spermatophyta</taxon>
        <taxon>Magnoliopsida</taxon>
        <taxon>Ranunculales</taxon>
        <taxon>Circaeasteraceae</taxon>
        <taxon>Kingdonia</taxon>
    </lineage>
</organism>
<dbReference type="AlphaFoldDB" id="A0A7J7NZ49"/>
<dbReference type="Proteomes" id="UP000541444">
    <property type="component" value="Unassembled WGS sequence"/>
</dbReference>
<proteinExistence type="predicted"/>
<dbReference type="PANTHER" id="PTHR13318">
    <property type="entry name" value="PARTNER OF PAIRED, ISOFORM B-RELATED"/>
    <property type="match status" value="1"/>
</dbReference>
<feature type="domain" description="F-box" evidence="1">
    <location>
        <begin position="14"/>
        <end position="41"/>
    </location>
</feature>
<dbReference type="GO" id="GO:0019005">
    <property type="term" value="C:SCF ubiquitin ligase complex"/>
    <property type="evidence" value="ECO:0007669"/>
    <property type="project" value="TreeGrafter"/>
</dbReference>
<sequence>MFHARDQKEMDNVLCDELLLGILQRLPPSSSPAVSLVSKRWLHNYRISKTSISLRIPANNASFPYSLSQYPYLSSLSLTSDISSHCSKSQFFTGPVFLRIPSDNSSVSCFSYFLCKYPFLSSLSLVSDNAYRDCVVFNDLLYSVASSCLNLRHLRFFAGPVPPSALFSLPISRNLTSLNISSFALLPCYGMNSNLVRGSSSELSCEGTSDGVSSNSFKKCLHGIEELELRISRAIVDVVLLQLEHNCESLKSLLVYDGSSRGGFHHFFCRSIGKRNLRSLDLCLPLDLDKDHLFAIAVNFKDLMSLLLQNCYLITGKGLRTLGLSMSDILEELSLINCDVAKREPRLLTMLGQNLRVLKILDLELTETAMVSMSKNCIFLENVDINQCWGIGERGIEVLAVNFPRLRRIEADQGNLADVTRTRAMKKSIEVV</sequence>
<dbReference type="SUPFAM" id="SSF52047">
    <property type="entry name" value="RNI-like"/>
    <property type="match status" value="1"/>
</dbReference>